<dbReference type="InterPro" id="IPR044974">
    <property type="entry name" value="Disease_R_plants"/>
</dbReference>
<accession>R0FSR3</accession>
<dbReference type="InterPro" id="IPR032675">
    <property type="entry name" value="LRR_dom_sf"/>
</dbReference>
<dbReference type="InterPro" id="IPR011713">
    <property type="entry name" value="Leu-rich_rpt_3"/>
</dbReference>
<evidence type="ECO:0000313" key="5">
    <source>
        <dbReference type="EMBL" id="EOA25892.1"/>
    </source>
</evidence>
<dbReference type="SUPFAM" id="SSF52058">
    <property type="entry name" value="L domain-like"/>
    <property type="match status" value="2"/>
</dbReference>
<keyword evidence="6" id="KW-1185">Reference proteome</keyword>
<gene>
    <name evidence="5" type="ORF">CARUB_v10019271mg</name>
</gene>
<sequence length="638" mass="73292">MSLGNENFLCLNDIRDVLEHNTGTKKVLGIALDIDETNEFYIHESAFNGMQNLIFLKINTKTRDIKKGFRWHFLEGVNYLPPKLRLLSLDGYPMQCMPSSFRFETLIKLEMRWSKLEKLWEGVHDLPRLKEMNLGGSENLKEIPDLSLATNLEKLRFDSCSSLVELPSSIQYLSKLTYLSMTDCTKLETLPTGVNLKSLEELNLCGCKRLKTFPEISTNITFLRLSHTEIEEFPSNLRLDKLRYLFMFESKSKKLWNRVQPLTLLMTILSPFLRVLMLSSIPSLVEIPSTIQNFPLLRDLKIMNCINLKTFPTGINIQSLDRLNLIACTRLRNFPDISRNISVFFLDQTGIEEVPWWINEFTKLRLLSMPGCKNLRKVSLNTSELKHLIIVNFSDCGALTELMLNDSSSMVATDIPVCDDASSPLIDCYFLKVKINLINCFGLDQEALIQQQTVFEQLRLSGEEVPSYFTYRTTEPSLTIPLHHTSPSQQFFKFKVCIVIECGFLPICHSPLEIKVCCLFRDMLGNHFDSVELLQLFHQSETKLDSHIFIADLCFLLNKENACLADQLNYDHVDIQLPVIFSNTWVIIKEWGVCLFEDCSSLENRLDICEDNEDNSFNVTKQGEERRGSGVGTERSSK</sequence>
<dbReference type="GO" id="GO:0006952">
    <property type="term" value="P:defense response"/>
    <property type="evidence" value="ECO:0007669"/>
    <property type="project" value="InterPro"/>
</dbReference>
<dbReference type="FunFam" id="3.80.10.10:FF:000386">
    <property type="entry name" value="Disease resistance protein RPS4"/>
    <property type="match status" value="1"/>
</dbReference>
<organism evidence="5 6">
    <name type="scientific">Capsella rubella</name>
    <dbReference type="NCBI Taxonomy" id="81985"/>
    <lineage>
        <taxon>Eukaryota</taxon>
        <taxon>Viridiplantae</taxon>
        <taxon>Streptophyta</taxon>
        <taxon>Embryophyta</taxon>
        <taxon>Tracheophyta</taxon>
        <taxon>Spermatophyta</taxon>
        <taxon>Magnoliopsida</taxon>
        <taxon>eudicotyledons</taxon>
        <taxon>Gunneridae</taxon>
        <taxon>Pentapetalae</taxon>
        <taxon>rosids</taxon>
        <taxon>malvids</taxon>
        <taxon>Brassicales</taxon>
        <taxon>Brassicaceae</taxon>
        <taxon>Camelineae</taxon>
        <taxon>Capsella</taxon>
    </lineage>
</organism>
<evidence type="ECO:0000256" key="2">
    <source>
        <dbReference type="ARBA" id="ARBA00022737"/>
    </source>
</evidence>
<feature type="domain" description="C-JID" evidence="4">
    <location>
        <begin position="460"/>
        <end position="595"/>
    </location>
</feature>
<reference evidence="6" key="1">
    <citation type="journal article" date="2013" name="Nat. Genet.">
        <title>The Capsella rubella genome and the genomic consequences of rapid mating system evolution.</title>
        <authorList>
            <person name="Slotte T."/>
            <person name="Hazzouri K.M."/>
            <person name="Agren J.A."/>
            <person name="Koenig D."/>
            <person name="Maumus F."/>
            <person name="Guo Y.L."/>
            <person name="Steige K."/>
            <person name="Platts A.E."/>
            <person name="Escobar J.S."/>
            <person name="Newman L.K."/>
            <person name="Wang W."/>
            <person name="Mandakova T."/>
            <person name="Vello E."/>
            <person name="Smith L.M."/>
            <person name="Henz S.R."/>
            <person name="Steffen J."/>
            <person name="Takuno S."/>
            <person name="Brandvain Y."/>
            <person name="Coop G."/>
            <person name="Andolfatto P."/>
            <person name="Hu T.T."/>
            <person name="Blanchette M."/>
            <person name="Clark R.M."/>
            <person name="Quesneville H."/>
            <person name="Nordborg M."/>
            <person name="Gaut B.S."/>
            <person name="Lysak M.A."/>
            <person name="Jenkins J."/>
            <person name="Grimwood J."/>
            <person name="Chapman J."/>
            <person name="Prochnik S."/>
            <person name="Shu S."/>
            <person name="Rokhsar D."/>
            <person name="Schmutz J."/>
            <person name="Weigel D."/>
            <person name="Wright S.I."/>
        </authorList>
    </citation>
    <scope>NUCLEOTIDE SEQUENCE [LARGE SCALE GENOMIC DNA]</scope>
    <source>
        <strain evidence="6">cv. Monte Gargano</strain>
    </source>
</reference>
<dbReference type="PANTHER" id="PTHR11017">
    <property type="entry name" value="LEUCINE-RICH REPEAT-CONTAINING PROTEIN"/>
    <property type="match status" value="1"/>
</dbReference>
<evidence type="ECO:0000313" key="6">
    <source>
        <dbReference type="Proteomes" id="UP000029121"/>
    </source>
</evidence>
<dbReference type="InterPro" id="IPR045344">
    <property type="entry name" value="C-JID"/>
</dbReference>
<keyword evidence="1" id="KW-0433">Leucine-rich repeat</keyword>
<dbReference type="Pfam" id="PF20160">
    <property type="entry name" value="C-JID"/>
    <property type="match status" value="1"/>
</dbReference>
<evidence type="ECO:0000256" key="3">
    <source>
        <dbReference type="SAM" id="MobiDB-lite"/>
    </source>
</evidence>
<dbReference type="Gene3D" id="3.80.10.10">
    <property type="entry name" value="Ribonuclease Inhibitor"/>
    <property type="match status" value="3"/>
</dbReference>
<proteinExistence type="predicted"/>
<dbReference type="Proteomes" id="UP000029121">
    <property type="component" value="Unassembled WGS sequence"/>
</dbReference>
<dbReference type="EMBL" id="KB870809">
    <property type="protein sequence ID" value="EOA25892.1"/>
    <property type="molecule type" value="Genomic_DNA"/>
</dbReference>
<evidence type="ECO:0000259" key="4">
    <source>
        <dbReference type="Pfam" id="PF20160"/>
    </source>
</evidence>
<dbReference type="AlphaFoldDB" id="R0FSR3"/>
<dbReference type="Pfam" id="PF07725">
    <property type="entry name" value="LRR_3"/>
    <property type="match status" value="1"/>
</dbReference>
<protein>
    <recommendedName>
        <fullName evidence="4">C-JID domain-containing protein</fullName>
    </recommendedName>
</protein>
<evidence type="ECO:0000256" key="1">
    <source>
        <dbReference type="ARBA" id="ARBA00022614"/>
    </source>
</evidence>
<keyword evidence="2" id="KW-0677">Repeat</keyword>
<name>R0FSR3_9BRAS</name>
<feature type="region of interest" description="Disordered" evidence="3">
    <location>
        <begin position="619"/>
        <end position="638"/>
    </location>
</feature>
<dbReference type="PANTHER" id="PTHR11017:SF227">
    <property type="entry name" value="DISEASE RESISTANCE PROTEIN RPS6"/>
    <property type="match status" value="1"/>
</dbReference>